<feature type="signal peptide" evidence="13">
    <location>
        <begin position="1"/>
        <end position="28"/>
    </location>
</feature>
<sequence>MNFNIKLRYILILCISIQFCTASIKVRAADNTLKFNNITIEDGLSQSNVECIFQDSRGYIWIGTGDGLNRYNGYDFKVYRYEENISNSIAGSSIRDITEDCEGNIWVGTTSGLSKINVSTNEIKNYINSNICDILVNKKGSILVATLDGLNIYDKESDSFKKIFDKDSNILSGQIIYSLCEDELGNYWIATNKGLDKINYEKDEIKEFKFTEENLNYIKDNFIYKVISDGKGNIWIANFNSGLNKININTNEVTTYNHKENDENSLPGNYVKSVLVDSSGQIWVGTNKGLAKYLQDEEKFITYKSKAYDNESLVNNNISYLMEDKSGLIWVGTARGVSIVNSHSNILHYKNNPLNINSLSDNMIKGIYEDTEGFVWIATDQHGLNILDRNNEKFYKISKGKDIYSLNSNRINNIIGIGDEIWIGTDAGVNMINKKTKIVKKYTKEEGLSSNLIQCMFIDSKGEVWIGSNEGINILNRETGEIKDINYIFEVNNITNLLISNIYEDRDGVYWVGGQVDNGLIRLDMNSKTIKNYKQEGDNEKSLSFNSINDIKEDSKGNLWIATPYGLNKFDKSKESFTRYTKKEGMANNHIYSILIDEQDNPWVSTNNGISKLNIKNNLFKNYNVTDGLQSNEFNKSSSFKNSKGDMFFGGINGLNIFNPESLTKVQYLPKVVFDEFDVKGKKYANIDGLRFKSNENLISIKFFVPDYKENEKAQYYCKLDGVDDNWYEVEGNSVNYANLRPGKYTFRVKARNFNGTMSEESIVNFTVEPPFFLSKEALVIYILAGLIVLYNNRRKMKKLDAMVAEKTKELSEEMNTNEKLLNKIIELERRKNTHFINLSHELRTPLNVINSTEQLIYELNKSNLGIGKDKLNYYIKIMKKNTDRLLALINNLIDVSKIQYGNYPLNFKEVDIVYLVEETALSLKDYVQGKGIELIIDPQVEELVIECDSHEIERCIVNLISNAAKFTPIGGNIEVGIMDLGPEVMINVKDTGIGIDPKDHELIFDRFNQVVDPNSEVRRGSGLGLTLVKQIVELHNGEIYVESSLGNGSNFIIILPIKQPKENN</sequence>
<keyword evidence="5" id="KW-0597">Phosphoprotein</keyword>
<evidence type="ECO:0000256" key="11">
    <source>
        <dbReference type="ARBA" id="ARBA00023136"/>
    </source>
</evidence>
<dbReference type="SUPFAM" id="SSF63829">
    <property type="entry name" value="Calcium-dependent phosphotriesterase"/>
    <property type="match status" value="2"/>
</dbReference>
<dbReference type="PROSITE" id="PS50109">
    <property type="entry name" value="HIS_KIN"/>
    <property type="match status" value="1"/>
</dbReference>
<dbReference type="Pfam" id="PF02518">
    <property type="entry name" value="HATPase_c"/>
    <property type="match status" value="1"/>
</dbReference>
<dbReference type="EC" id="2.7.13.3" evidence="3"/>
<dbReference type="SMART" id="SM00387">
    <property type="entry name" value="HATPase_c"/>
    <property type="match status" value="1"/>
</dbReference>
<dbReference type="InterPro" id="IPR011123">
    <property type="entry name" value="Y_Y_Y"/>
</dbReference>
<evidence type="ECO:0000256" key="7">
    <source>
        <dbReference type="ARBA" id="ARBA00022741"/>
    </source>
</evidence>
<dbReference type="Pfam" id="PF07495">
    <property type="entry name" value="Y_Y_Y"/>
    <property type="match status" value="1"/>
</dbReference>
<evidence type="ECO:0000256" key="6">
    <source>
        <dbReference type="ARBA" id="ARBA00022679"/>
    </source>
</evidence>
<dbReference type="InterPro" id="IPR036890">
    <property type="entry name" value="HATPase_C_sf"/>
</dbReference>
<feature type="coiled-coil region" evidence="12">
    <location>
        <begin position="804"/>
        <end position="831"/>
    </location>
</feature>
<dbReference type="SUPFAM" id="SSF47384">
    <property type="entry name" value="Homodimeric domain of signal transducing histidine kinase"/>
    <property type="match status" value="1"/>
</dbReference>
<dbReference type="PANTHER" id="PTHR43547:SF2">
    <property type="entry name" value="HYBRID SIGNAL TRANSDUCTION HISTIDINE KINASE C"/>
    <property type="match status" value="1"/>
</dbReference>
<reference evidence="15 16" key="1">
    <citation type="submission" date="2019-10" db="EMBL/GenBank/DDBJ databases">
        <title>The Genome Sequence of Clostridium tarantellae Isolated from Fish Brain.</title>
        <authorList>
            <person name="Bano L."/>
            <person name="Kiel M."/>
            <person name="Sales G."/>
            <person name="Doxey A.C."/>
            <person name="Mansfield M.J."/>
            <person name="Schiavone M."/>
            <person name="Rossetto O."/>
            <person name="Pirazzini M."/>
            <person name="Dobrindt U."/>
            <person name="Montecucco C."/>
        </authorList>
    </citation>
    <scope>NUCLEOTIDE SEQUENCE [LARGE SCALE GENOMIC DNA]</scope>
    <source>
        <strain evidence="15 16">DSM 3997</strain>
    </source>
</reference>
<evidence type="ECO:0000256" key="9">
    <source>
        <dbReference type="ARBA" id="ARBA00022840"/>
    </source>
</evidence>
<dbReference type="Gene3D" id="1.10.287.130">
    <property type="match status" value="1"/>
</dbReference>
<accession>A0A6I1MI99</accession>
<keyword evidence="7" id="KW-0547">Nucleotide-binding</keyword>
<evidence type="ECO:0000256" key="3">
    <source>
        <dbReference type="ARBA" id="ARBA00012438"/>
    </source>
</evidence>
<protein>
    <recommendedName>
        <fullName evidence="3">histidine kinase</fullName>
        <ecNumber evidence="3">2.7.13.3</ecNumber>
    </recommendedName>
</protein>
<keyword evidence="16" id="KW-1185">Reference proteome</keyword>
<dbReference type="Gene3D" id="2.60.40.10">
    <property type="entry name" value="Immunoglobulins"/>
    <property type="match status" value="1"/>
</dbReference>
<comment type="subcellular location">
    <subcellularLocation>
        <location evidence="2">Cell membrane</location>
    </subcellularLocation>
</comment>
<evidence type="ECO:0000256" key="10">
    <source>
        <dbReference type="ARBA" id="ARBA00023012"/>
    </source>
</evidence>
<dbReference type="RefSeq" id="WP_152887051.1">
    <property type="nucleotide sequence ID" value="NZ_WHJC01000007.1"/>
</dbReference>
<dbReference type="OrthoDB" id="9813394at2"/>
<evidence type="ECO:0000256" key="2">
    <source>
        <dbReference type="ARBA" id="ARBA00004236"/>
    </source>
</evidence>
<feature type="domain" description="Histidine kinase" evidence="14">
    <location>
        <begin position="838"/>
        <end position="1060"/>
    </location>
</feature>
<dbReference type="CDD" id="cd00082">
    <property type="entry name" value="HisKA"/>
    <property type="match status" value="1"/>
</dbReference>
<dbReference type="EMBL" id="WHJC01000007">
    <property type="protein sequence ID" value="MPQ42433.1"/>
    <property type="molecule type" value="Genomic_DNA"/>
</dbReference>
<dbReference type="InterPro" id="IPR015943">
    <property type="entry name" value="WD40/YVTN_repeat-like_dom_sf"/>
</dbReference>
<dbReference type="InterPro" id="IPR004358">
    <property type="entry name" value="Sig_transdc_His_kin-like_C"/>
</dbReference>
<dbReference type="InterPro" id="IPR013783">
    <property type="entry name" value="Ig-like_fold"/>
</dbReference>
<dbReference type="Proteomes" id="UP000430345">
    <property type="component" value="Unassembled WGS sequence"/>
</dbReference>
<dbReference type="InterPro" id="IPR003661">
    <property type="entry name" value="HisK_dim/P_dom"/>
</dbReference>
<dbReference type="GO" id="GO:0005524">
    <property type="term" value="F:ATP binding"/>
    <property type="evidence" value="ECO:0007669"/>
    <property type="project" value="UniProtKB-KW"/>
</dbReference>
<evidence type="ECO:0000313" key="15">
    <source>
        <dbReference type="EMBL" id="MPQ42433.1"/>
    </source>
</evidence>
<dbReference type="InterPro" id="IPR003594">
    <property type="entry name" value="HATPase_dom"/>
</dbReference>
<keyword evidence="8 15" id="KW-0418">Kinase</keyword>
<evidence type="ECO:0000313" key="16">
    <source>
        <dbReference type="Proteomes" id="UP000430345"/>
    </source>
</evidence>
<keyword evidence="9" id="KW-0067">ATP-binding</keyword>
<evidence type="ECO:0000256" key="1">
    <source>
        <dbReference type="ARBA" id="ARBA00000085"/>
    </source>
</evidence>
<gene>
    <name evidence="15" type="ORF">GBZ86_01450</name>
</gene>
<keyword evidence="13" id="KW-0732">Signal</keyword>
<evidence type="ECO:0000256" key="5">
    <source>
        <dbReference type="ARBA" id="ARBA00022553"/>
    </source>
</evidence>
<dbReference type="InterPro" id="IPR036097">
    <property type="entry name" value="HisK_dim/P_sf"/>
</dbReference>
<evidence type="ECO:0000256" key="8">
    <source>
        <dbReference type="ARBA" id="ARBA00022777"/>
    </source>
</evidence>
<feature type="chain" id="PRO_5026075768" description="histidine kinase" evidence="13">
    <location>
        <begin position="29"/>
        <end position="1065"/>
    </location>
</feature>
<comment type="catalytic activity">
    <reaction evidence="1">
        <text>ATP + protein L-histidine = ADP + protein N-phospho-L-histidine.</text>
        <dbReference type="EC" id="2.7.13.3"/>
    </reaction>
</comment>
<keyword evidence="4" id="KW-1003">Cell membrane</keyword>
<keyword evidence="6" id="KW-0808">Transferase</keyword>
<keyword evidence="12" id="KW-0175">Coiled coil</keyword>
<dbReference type="Pfam" id="PF00512">
    <property type="entry name" value="HisKA"/>
    <property type="match status" value="1"/>
</dbReference>
<dbReference type="AlphaFoldDB" id="A0A6I1MI99"/>
<keyword evidence="10" id="KW-0902">Two-component regulatory system</keyword>
<evidence type="ECO:0000256" key="12">
    <source>
        <dbReference type="SAM" id="Coils"/>
    </source>
</evidence>
<dbReference type="GO" id="GO:0005886">
    <property type="term" value="C:plasma membrane"/>
    <property type="evidence" value="ECO:0007669"/>
    <property type="project" value="UniProtKB-SubCell"/>
</dbReference>
<organism evidence="15 16">
    <name type="scientific">Clostridium tarantellae</name>
    <dbReference type="NCBI Taxonomy" id="39493"/>
    <lineage>
        <taxon>Bacteria</taxon>
        <taxon>Bacillati</taxon>
        <taxon>Bacillota</taxon>
        <taxon>Clostridia</taxon>
        <taxon>Eubacteriales</taxon>
        <taxon>Clostridiaceae</taxon>
        <taxon>Clostridium</taxon>
    </lineage>
</organism>
<dbReference type="GO" id="GO:0000155">
    <property type="term" value="F:phosphorelay sensor kinase activity"/>
    <property type="evidence" value="ECO:0007669"/>
    <property type="project" value="InterPro"/>
</dbReference>
<dbReference type="Gene3D" id="3.30.565.10">
    <property type="entry name" value="Histidine kinase-like ATPase, C-terminal domain"/>
    <property type="match status" value="1"/>
</dbReference>
<name>A0A6I1MI99_9CLOT</name>
<dbReference type="SUPFAM" id="SSF55874">
    <property type="entry name" value="ATPase domain of HSP90 chaperone/DNA topoisomerase II/histidine kinase"/>
    <property type="match status" value="1"/>
</dbReference>
<proteinExistence type="predicted"/>
<dbReference type="Pfam" id="PF07494">
    <property type="entry name" value="Reg_prop"/>
    <property type="match status" value="7"/>
</dbReference>
<dbReference type="InterPro" id="IPR005467">
    <property type="entry name" value="His_kinase_dom"/>
</dbReference>
<evidence type="ECO:0000256" key="13">
    <source>
        <dbReference type="SAM" id="SignalP"/>
    </source>
</evidence>
<dbReference type="Gene3D" id="2.130.10.10">
    <property type="entry name" value="YVTN repeat-like/Quinoprotein amine dehydrogenase"/>
    <property type="match status" value="2"/>
</dbReference>
<dbReference type="PRINTS" id="PR00344">
    <property type="entry name" value="BCTRLSENSOR"/>
</dbReference>
<evidence type="ECO:0000259" key="14">
    <source>
        <dbReference type="PROSITE" id="PS50109"/>
    </source>
</evidence>
<dbReference type="FunFam" id="3.30.565.10:FF:000023">
    <property type="entry name" value="PAS domain-containing sensor histidine kinase"/>
    <property type="match status" value="1"/>
</dbReference>
<evidence type="ECO:0000256" key="4">
    <source>
        <dbReference type="ARBA" id="ARBA00022475"/>
    </source>
</evidence>
<dbReference type="PANTHER" id="PTHR43547">
    <property type="entry name" value="TWO-COMPONENT HISTIDINE KINASE"/>
    <property type="match status" value="1"/>
</dbReference>
<keyword evidence="11" id="KW-0472">Membrane</keyword>
<comment type="caution">
    <text evidence="15">The sequence shown here is derived from an EMBL/GenBank/DDBJ whole genome shotgun (WGS) entry which is preliminary data.</text>
</comment>
<dbReference type="InterPro" id="IPR011110">
    <property type="entry name" value="Reg_prop"/>
</dbReference>
<dbReference type="SMART" id="SM00388">
    <property type="entry name" value="HisKA"/>
    <property type="match status" value="1"/>
</dbReference>